<dbReference type="Pfam" id="PF13548">
    <property type="entry name" value="DUF4126"/>
    <property type="match status" value="1"/>
</dbReference>
<feature type="domain" description="DUF4126" evidence="2">
    <location>
        <begin position="7"/>
        <end position="173"/>
    </location>
</feature>
<accession>A0ABQ6IWX7</accession>
<evidence type="ECO:0000313" key="4">
    <source>
        <dbReference type="Proteomes" id="UP001157126"/>
    </source>
</evidence>
<dbReference type="EMBL" id="BSUO01000001">
    <property type="protein sequence ID" value="GMA41242.1"/>
    <property type="molecule type" value="Genomic_DNA"/>
</dbReference>
<protein>
    <recommendedName>
        <fullName evidence="2">DUF4126 domain-containing protein</fullName>
    </recommendedName>
</protein>
<keyword evidence="1" id="KW-1133">Transmembrane helix</keyword>
<dbReference type="RefSeq" id="WP_284304808.1">
    <property type="nucleotide sequence ID" value="NZ_BSUO01000001.1"/>
</dbReference>
<keyword evidence="1" id="KW-0812">Transmembrane</keyword>
<evidence type="ECO:0000313" key="3">
    <source>
        <dbReference type="EMBL" id="GMA41242.1"/>
    </source>
</evidence>
<organism evidence="3 4">
    <name type="scientific">Mobilicoccus caccae</name>
    <dbReference type="NCBI Taxonomy" id="1859295"/>
    <lineage>
        <taxon>Bacteria</taxon>
        <taxon>Bacillati</taxon>
        <taxon>Actinomycetota</taxon>
        <taxon>Actinomycetes</taxon>
        <taxon>Micrococcales</taxon>
        <taxon>Dermatophilaceae</taxon>
        <taxon>Mobilicoccus</taxon>
    </lineage>
</organism>
<keyword evidence="1" id="KW-0472">Membrane</keyword>
<feature type="transmembrane region" description="Helical" evidence="1">
    <location>
        <begin position="145"/>
        <end position="178"/>
    </location>
</feature>
<dbReference type="Proteomes" id="UP001157126">
    <property type="component" value="Unassembled WGS sequence"/>
</dbReference>
<sequence>MGAEVLAWSFTSGWASGINAYAVVLVMGLMDRFWQIGEIPEVLARPDVLIVAGVLFLLESVADKIPYLDSAWDAIHLGVRPVVGAALGYLIGHEQSTSLAAALAATGGVTALLAHLTKSGVRAGVNLSPEPVSNTVVSGAEDVTVVAVLGLAAAFPLVAAGIAGLLLLAGIIVGLMVMRAAARLRRRHAPGRVRVEQERSG</sequence>
<comment type="caution">
    <text evidence="3">The sequence shown here is derived from an EMBL/GenBank/DDBJ whole genome shotgun (WGS) entry which is preliminary data.</text>
</comment>
<evidence type="ECO:0000256" key="1">
    <source>
        <dbReference type="SAM" id="Phobius"/>
    </source>
</evidence>
<evidence type="ECO:0000259" key="2">
    <source>
        <dbReference type="Pfam" id="PF13548"/>
    </source>
</evidence>
<keyword evidence="4" id="KW-1185">Reference proteome</keyword>
<gene>
    <name evidence="3" type="ORF">GCM10025883_32870</name>
</gene>
<reference evidence="4" key="1">
    <citation type="journal article" date="2019" name="Int. J. Syst. Evol. Microbiol.">
        <title>The Global Catalogue of Microorganisms (GCM) 10K type strain sequencing project: providing services to taxonomists for standard genome sequencing and annotation.</title>
        <authorList>
            <consortium name="The Broad Institute Genomics Platform"/>
            <consortium name="The Broad Institute Genome Sequencing Center for Infectious Disease"/>
            <person name="Wu L."/>
            <person name="Ma J."/>
        </authorList>
    </citation>
    <scope>NUCLEOTIDE SEQUENCE [LARGE SCALE GENOMIC DNA]</scope>
    <source>
        <strain evidence="4">NBRC 113072</strain>
    </source>
</reference>
<name>A0ABQ6IWX7_9MICO</name>
<proteinExistence type="predicted"/>
<feature type="transmembrane region" description="Helical" evidence="1">
    <location>
        <begin position="6"/>
        <end position="30"/>
    </location>
</feature>
<dbReference type="InterPro" id="IPR025196">
    <property type="entry name" value="DUF4126"/>
</dbReference>